<keyword evidence="2 5" id="KW-0808">Transferase</keyword>
<keyword evidence="8" id="KW-1185">Reference proteome</keyword>
<dbReference type="SUPFAM" id="SSF51161">
    <property type="entry name" value="Trimeric LpxA-like enzymes"/>
    <property type="match status" value="1"/>
</dbReference>
<dbReference type="RefSeq" id="WP_340469489.1">
    <property type="nucleotide sequence ID" value="NZ_JBANBB010000001.1"/>
</dbReference>
<dbReference type="InterPro" id="IPR039369">
    <property type="entry name" value="LacA-like"/>
</dbReference>
<dbReference type="PANTHER" id="PTHR43017">
    <property type="entry name" value="GALACTOSIDE O-ACETYLTRANSFERASE"/>
    <property type="match status" value="1"/>
</dbReference>
<sequence length="215" mass="23760">MTTREEIMRLLDTGRMYIADTPEMKEVQNAQQDLIWDFNACRPSQVETRTDLCRRIFATFGQGSWLEGPIKANWGCNTSWGSGCYANFNLVLVDDGRITIGDHTLMGPNVTIVTTGHAIRPDVRATGAPQFTVPVTVGENVWIGAGVTVMPGVTIGDDSVIGAQSLVTKDIPAGVVAFGNPCRVVRPIGPHDYEYFWKDRRFEPPFDAIPYLPQQ</sequence>
<dbReference type="PROSITE" id="PS00101">
    <property type="entry name" value="HEXAPEP_TRANSFERASES"/>
    <property type="match status" value="1"/>
</dbReference>
<dbReference type="PANTHER" id="PTHR43017:SF1">
    <property type="entry name" value="ACETYLTRANSFERASE YJL218W-RELATED"/>
    <property type="match status" value="1"/>
</dbReference>
<evidence type="ECO:0000256" key="3">
    <source>
        <dbReference type="ARBA" id="ARBA00022737"/>
    </source>
</evidence>
<evidence type="ECO:0000256" key="2">
    <source>
        <dbReference type="ARBA" id="ARBA00022679"/>
    </source>
</evidence>
<dbReference type="InterPro" id="IPR018357">
    <property type="entry name" value="Hexapep_transf_CS"/>
</dbReference>
<gene>
    <name evidence="7" type="ORF">V8P97_05540</name>
</gene>
<evidence type="ECO:0000256" key="1">
    <source>
        <dbReference type="ARBA" id="ARBA00007274"/>
    </source>
</evidence>
<comment type="caution">
    <text evidence="7">The sequence shown here is derived from an EMBL/GenBank/DDBJ whole genome shotgun (WGS) entry which is preliminary data.</text>
</comment>
<dbReference type="InterPro" id="IPR011004">
    <property type="entry name" value="Trimer_LpxA-like_sf"/>
</dbReference>
<name>A0ABU8ZQN5_9BIFI</name>
<evidence type="ECO:0000259" key="6">
    <source>
        <dbReference type="SMART" id="SM01266"/>
    </source>
</evidence>
<dbReference type="InterPro" id="IPR024688">
    <property type="entry name" value="Mac_dom"/>
</dbReference>
<protein>
    <recommendedName>
        <fullName evidence="5">Acetyltransferase</fullName>
        <ecNumber evidence="5">2.3.1.-</ecNumber>
    </recommendedName>
</protein>
<keyword evidence="4 5" id="KW-0012">Acyltransferase</keyword>
<dbReference type="InterPro" id="IPR001451">
    <property type="entry name" value="Hexapep"/>
</dbReference>
<proteinExistence type="inferred from homology"/>
<evidence type="ECO:0000313" key="7">
    <source>
        <dbReference type="EMBL" id="MEK0306924.1"/>
    </source>
</evidence>
<dbReference type="EMBL" id="JBANBB010000001">
    <property type="protein sequence ID" value="MEK0306924.1"/>
    <property type="molecule type" value="Genomic_DNA"/>
</dbReference>
<dbReference type="EC" id="2.3.1.-" evidence="5"/>
<dbReference type="GO" id="GO:0016746">
    <property type="term" value="F:acyltransferase activity"/>
    <property type="evidence" value="ECO:0007669"/>
    <property type="project" value="UniProtKB-KW"/>
</dbReference>
<dbReference type="Gene3D" id="2.160.10.10">
    <property type="entry name" value="Hexapeptide repeat proteins"/>
    <property type="match status" value="1"/>
</dbReference>
<reference evidence="7 8" key="1">
    <citation type="submission" date="2024-02" db="EMBL/GenBank/DDBJ databases">
        <title>Bifidobacterium honeyensis sp. nov., isolated from the comb honey.</title>
        <authorList>
            <person name="Liu W."/>
            <person name="Li Y."/>
        </authorList>
    </citation>
    <scope>NUCLEOTIDE SEQUENCE [LARGE SCALE GENOMIC DNA]</scope>
    <source>
        <strain evidence="7 8">IMAU50988</strain>
    </source>
</reference>
<dbReference type="SMART" id="SM01266">
    <property type="entry name" value="Mac"/>
    <property type="match status" value="1"/>
</dbReference>
<evidence type="ECO:0000313" key="8">
    <source>
        <dbReference type="Proteomes" id="UP001373159"/>
    </source>
</evidence>
<comment type="similarity">
    <text evidence="1 5">Belongs to the transferase hexapeptide repeat family.</text>
</comment>
<dbReference type="CDD" id="cd03357">
    <property type="entry name" value="LbH_MAT_GAT"/>
    <property type="match status" value="1"/>
</dbReference>
<dbReference type="Pfam" id="PF00132">
    <property type="entry name" value="Hexapep"/>
    <property type="match status" value="1"/>
</dbReference>
<evidence type="ECO:0000256" key="4">
    <source>
        <dbReference type="ARBA" id="ARBA00023315"/>
    </source>
</evidence>
<dbReference type="Pfam" id="PF12464">
    <property type="entry name" value="Mac"/>
    <property type="match status" value="1"/>
</dbReference>
<dbReference type="Proteomes" id="UP001373159">
    <property type="component" value="Unassembled WGS sequence"/>
</dbReference>
<keyword evidence="3" id="KW-0677">Repeat</keyword>
<feature type="domain" description="Maltose/galactoside acetyltransferase" evidence="6">
    <location>
        <begin position="8"/>
        <end position="62"/>
    </location>
</feature>
<evidence type="ECO:0000256" key="5">
    <source>
        <dbReference type="RuleBase" id="RU367021"/>
    </source>
</evidence>
<organism evidence="7 8">
    <name type="scientific">Bifidobacterium favimelis</name>
    <dbReference type="NCBI Taxonomy" id="3122979"/>
    <lineage>
        <taxon>Bacteria</taxon>
        <taxon>Bacillati</taxon>
        <taxon>Actinomycetota</taxon>
        <taxon>Actinomycetes</taxon>
        <taxon>Bifidobacteriales</taxon>
        <taxon>Bifidobacteriaceae</taxon>
        <taxon>Bifidobacterium</taxon>
    </lineage>
</organism>
<accession>A0ABU8ZQN5</accession>